<comment type="caution">
    <text evidence="1">The sequence shown here is derived from an EMBL/GenBank/DDBJ whole genome shotgun (WGS) entry which is preliminary data.</text>
</comment>
<dbReference type="Proteomes" id="UP001372834">
    <property type="component" value="Unassembled WGS sequence"/>
</dbReference>
<organism evidence="1 2">
    <name type="scientific">Polyplax serrata</name>
    <name type="common">Common mouse louse</name>
    <dbReference type="NCBI Taxonomy" id="468196"/>
    <lineage>
        <taxon>Eukaryota</taxon>
        <taxon>Metazoa</taxon>
        <taxon>Ecdysozoa</taxon>
        <taxon>Arthropoda</taxon>
        <taxon>Hexapoda</taxon>
        <taxon>Insecta</taxon>
        <taxon>Pterygota</taxon>
        <taxon>Neoptera</taxon>
        <taxon>Paraneoptera</taxon>
        <taxon>Psocodea</taxon>
        <taxon>Troctomorpha</taxon>
        <taxon>Phthiraptera</taxon>
        <taxon>Anoplura</taxon>
        <taxon>Polyplacidae</taxon>
        <taxon>Polyplax</taxon>
    </lineage>
</organism>
<gene>
    <name evidence="1" type="ORF">RUM43_004649</name>
</gene>
<sequence length="57" mass="6836">MDKLENVNDSHSGIWTCVVMQEDFKFKWITNWINLKGEFEQAIDKCMEDYNLDPHVE</sequence>
<evidence type="ECO:0000313" key="1">
    <source>
        <dbReference type="EMBL" id="KAK6643146.1"/>
    </source>
</evidence>
<dbReference type="AlphaFoldDB" id="A0AAN8SBW8"/>
<name>A0AAN8SBW8_POLSC</name>
<proteinExistence type="predicted"/>
<dbReference type="EMBL" id="JAWJWE010000002">
    <property type="protein sequence ID" value="KAK6643146.1"/>
    <property type="molecule type" value="Genomic_DNA"/>
</dbReference>
<evidence type="ECO:0000313" key="2">
    <source>
        <dbReference type="Proteomes" id="UP001372834"/>
    </source>
</evidence>
<protein>
    <submittedName>
        <fullName evidence="1">Uncharacterized protein</fullName>
    </submittedName>
</protein>
<accession>A0AAN8SBW8</accession>
<reference evidence="1 2" key="1">
    <citation type="submission" date="2023-10" db="EMBL/GenBank/DDBJ databases">
        <title>Genomes of two closely related lineages of the louse Polyplax serrata with different host specificities.</title>
        <authorList>
            <person name="Martinu J."/>
            <person name="Tarabai H."/>
            <person name="Stefka J."/>
            <person name="Hypsa V."/>
        </authorList>
    </citation>
    <scope>NUCLEOTIDE SEQUENCE [LARGE SCALE GENOMIC DNA]</scope>
    <source>
        <strain evidence="1">HR10_N</strain>
    </source>
</reference>